<dbReference type="InterPro" id="IPR015421">
    <property type="entry name" value="PyrdxlP-dep_Trfase_major"/>
</dbReference>
<dbReference type="SUPFAM" id="SSF53383">
    <property type="entry name" value="PLP-dependent transferases"/>
    <property type="match status" value="1"/>
</dbReference>
<name>A0A0G0WHY4_9BACT</name>
<evidence type="ECO:0000256" key="1">
    <source>
        <dbReference type="PIRSR" id="PIRSR000390-1"/>
    </source>
</evidence>
<dbReference type="EMBL" id="LCBN01000053">
    <property type="protein sequence ID" value="KKS12495.1"/>
    <property type="molecule type" value="Genomic_DNA"/>
</dbReference>
<feature type="active site" description="Proton acceptor" evidence="1">
    <location>
        <position position="184"/>
    </location>
</feature>
<accession>A0A0G0WHY4</accession>
<organism evidence="4 5">
    <name type="scientific">Candidatus Daviesbacteria bacterium GW2011_GWB1_41_5</name>
    <dbReference type="NCBI Taxonomy" id="1618429"/>
    <lineage>
        <taxon>Bacteria</taxon>
        <taxon>Candidatus Daviesiibacteriota</taxon>
    </lineage>
</organism>
<dbReference type="Proteomes" id="UP000034753">
    <property type="component" value="Unassembled WGS sequence"/>
</dbReference>
<dbReference type="PIRSF" id="PIRSF000390">
    <property type="entry name" value="PLP_StrS"/>
    <property type="match status" value="1"/>
</dbReference>
<dbReference type="PANTHER" id="PTHR30244:SF34">
    <property type="entry name" value="DTDP-4-AMINO-4,6-DIDEOXYGALACTOSE TRANSAMINASE"/>
    <property type="match status" value="1"/>
</dbReference>
<comment type="similarity">
    <text evidence="3">Belongs to the DegT/DnrJ/EryC1 family.</text>
</comment>
<comment type="caution">
    <text evidence="4">The sequence shown here is derived from an EMBL/GenBank/DDBJ whole genome shotgun (WGS) entry which is preliminary data.</text>
</comment>
<feature type="modified residue" description="N6-(pyridoxal phosphate)lysine" evidence="2">
    <location>
        <position position="184"/>
    </location>
</feature>
<dbReference type="GO" id="GO:0030170">
    <property type="term" value="F:pyridoxal phosphate binding"/>
    <property type="evidence" value="ECO:0007669"/>
    <property type="project" value="TreeGrafter"/>
</dbReference>
<keyword evidence="4" id="KW-0032">Aminotransferase</keyword>
<evidence type="ECO:0000256" key="2">
    <source>
        <dbReference type="PIRSR" id="PIRSR000390-2"/>
    </source>
</evidence>
<evidence type="ECO:0000313" key="5">
    <source>
        <dbReference type="Proteomes" id="UP000034753"/>
    </source>
</evidence>
<dbReference type="InterPro" id="IPR015424">
    <property type="entry name" value="PyrdxlP-dep_Trfase"/>
</dbReference>
<gene>
    <name evidence="4" type="ORF">UU67_C0053G0002</name>
</gene>
<dbReference type="CDD" id="cd00616">
    <property type="entry name" value="AHBA_syn"/>
    <property type="match status" value="1"/>
</dbReference>
<dbReference type="AlphaFoldDB" id="A0A0G0WHY4"/>
<sequence>MKKFTPQIEPLIGLSEIRAVNAYMQSGGWLTEFKETAVFEARLTDFLGCRFATIVSNGTVSLFLSLGALGIGPGDEIIVPDLTMIASANAILLAGATPVLVDIDPDTLCLDLGLIDAKLTRRTKAVILVAFNGRSPNMEKVIEFCRSRNLYLIEDAAQAFGSKWRRKYLGTFGDYGSFSFSYPKIITTGQGGAVITNKREYIERVEKLKDFGRRTSGVDEHITIGYNFKFSDLLAVVGNAQIANIGWRVKRKKEIYALYQKELSDTPQIRFIPTDLSQTCPWFVDIYISDRDMLALYLKSKNIGTRPIYPPVHTQSPYNAWDQFKTASFAVSEKVSKTGLFLPSSLTLSDMTIRKICAQIASFYKKSR</sequence>
<protein>
    <submittedName>
        <fullName evidence="4">DegT/DnrJ/EryC1/StrS aminotransferase family protein</fullName>
    </submittedName>
</protein>
<keyword evidence="2 3" id="KW-0663">Pyridoxal phosphate</keyword>
<evidence type="ECO:0000313" key="4">
    <source>
        <dbReference type="EMBL" id="KKS12495.1"/>
    </source>
</evidence>
<dbReference type="Pfam" id="PF01041">
    <property type="entry name" value="DegT_DnrJ_EryC1"/>
    <property type="match status" value="1"/>
</dbReference>
<dbReference type="PANTHER" id="PTHR30244">
    <property type="entry name" value="TRANSAMINASE"/>
    <property type="match status" value="1"/>
</dbReference>
<dbReference type="GO" id="GO:0008483">
    <property type="term" value="F:transaminase activity"/>
    <property type="evidence" value="ECO:0007669"/>
    <property type="project" value="UniProtKB-KW"/>
</dbReference>
<dbReference type="Gene3D" id="3.90.1150.10">
    <property type="entry name" value="Aspartate Aminotransferase, domain 1"/>
    <property type="match status" value="1"/>
</dbReference>
<proteinExistence type="inferred from homology"/>
<evidence type="ECO:0000256" key="3">
    <source>
        <dbReference type="RuleBase" id="RU004508"/>
    </source>
</evidence>
<keyword evidence="4" id="KW-0808">Transferase</keyword>
<dbReference type="GO" id="GO:0000271">
    <property type="term" value="P:polysaccharide biosynthetic process"/>
    <property type="evidence" value="ECO:0007669"/>
    <property type="project" value="TreeGrafter"/>
</dbReference>
<dbReference type="Gene3D" id="3.40.640.10">
    <property type="entry name" value="Type I PLP-dependent aspartate aminotransferase-like (Major domain)"/>
    <property type="match status" value="1"/>
</dbReference>
<reference evidence="4 5" key="1">
    <citation type="journal article" date="2015" name="Nature">
        <title>rRNA introns, odd ribosomes, and small enigmatic genomes across a large radiation of phyla.</title>
        <authorList>
            <person name="Brown C.T."/>
            <person name="Hug L.A."/>
            <person name="Thomas B.C."/>
            <person name="Sharon I."/>
            <person name="Castelle C.J."/>
            <person name="Singh A."/>
            <person name="Wilkins M.J."/>
            <person name="Williams K.H."/>
            <person name="Banfield J.F."/>
        </authorList>
    </citation>
    <scope>NUCLEOTIDE SEQUENCE [LARGE SCALE GENOMIC DNA]</scope>
</reference>
<dbReference type="InterPro" id="IPR015422">
    <property type="entry name" value="PyrdxlP-dep_Trfase_small"/>
</dbReference>
<dbReference type="InterPro" id="IPR000653">
    <property type="entry name" value="DegT/StrS_aminotransferase"/>
</dbReference>